<proteinExistence type="predicted"/>
<organism evidence="1 2">
    <name type="scientific">Gossypium davidsonii</name>
    <name type="common">Davidson's cotton</name>
    <name type="synonym">Gossypium klotzschianum subsp. davidsonii</name>
    <dbReference type="NCBI Taxonomy" id="34287"/>
    <lineage>
        <taxon>Eukaryota</taxon>
        <taxon>Viridiplantae</taxon>
        <taxon>Streptophyta</taxon>
        <taxon>Embryophyta</taxon>
        <taxon>Tracheophyta</taxon>
        <taxon>Spermatophyta</taxon>
        <taxon>Magnoliopsida</taxon>
        <taxon>eudicotyledons</taxon>
        <taxon>Gunneridae</taxon>
        <taxon>Pentapetalae</taxon>
        <taxon>rosids</taxon>
        <taxon>malvids</taxon>
        <taxon>Malvales</taxon>
        <taxon>Malvaceae</taxon>
        <taxon>Malvoideae</taxon>
        <taxon>Gossypium</taxon>
    </lineage>
</organism>
<evidence type="ECO:0000313" key="1">
    <source>
        <dbReference type="EMBL" id="MBA0626514.1"/>
    </source>
</evidence>
<evidence type="ECO:0000313" key="2">
    <source>
        <dbReference type="Proteomes" id="UP000593561"/>
    </source>
</evidence>
<reference evidence="1 2" key="1">
    <citation type="journal article" date="2019" name="Genome Biol. Evol.">
        <title>Insights into the evolution of the New World diploid cottons (Gossypium, subgenus Houzingenia) based on genome sequencing.</title>
        <authorList>
            <person name="Grover C.E."/>
            <person name="Arick M.A. 2nd"/>
            <person name="Thrash A."/>
            <person name="Conover J.L."/>
            <person name="Sanders W.S."/>
            <person name="Peterson D.G."/>
            <person name="Frelichowski J.E."/>
            <person name="Scheffler J.A."/>
            <person name="Scheffler B.E."/>
            <person name="Wendel J.F."/>
        </authorList>
    </citation>
    <scope>NUCLEOTIDE SEQUENCE [LARGE SCALE GENOMIC DNA]</scope>
    <source>
        <strain evidence="1">27</strain>
        <tissue evidence="1">Leaf</tissue>
    </source>
</reference>
<dbReference type="AlphaFoldDB" id="A0A7J8SK62"/>
<accession>A0A7J8SK62</accession>
<gene>
    <name evidence="1" type="ORF">Godav_004170</name>
</gene>
<name>A0A7J8SK62_GOSDV</name>
<dbReference type="EMBL" id="JABFAC010000010">
    <property type="protein sequence ID" value="MBA0626514.1"/>
    <property type="molecule type" value="Genomic_DNA"/>
</dbReference>
<keyword evidence="2" id="KW-1185">Reference proteome</keyword>
<comment type="caution">
    <text evidence="1">The sequence shown here is derived from an EMBL/GenBank/DDBJ whole genome shotgun (WGS) entry which is preliminary data.</text>
</comment>
<dbReference type="Proteomes" id="UP000593561">
    <property type="component" value="Unassembled WGS sequence"/>
</dbReference>
<sequence length="29" mass="3383">MCRATPLNKAKIGCFLSLLQSWAQYYVYN</sequence>
<protein>
    <submittedName>
        <fullName evidence="1">Uncharacterized protein</fullName>
    </submittedName>
</protein>